<evidence type="ECO:0000313" key="1">
    <source>
        <dbReference type="EMBL" id="PKR55468.1"/>
    </source>
</evidence>
<evidence type="ECO:0000313" key="2">
    <source>
        <dbReference type="Proteomes" id="UP000233597"/>
    </source>
</evidence>
<dbReference type="InterPro" id="IPR013320">
    <property type="entry name" value="ConA-like_dom_sf"/>
</dbReference>
<reference evidence="1 2" key="1">
    <citation type="submission" date="2017-09" db="EMBL/GenBank/DDBJ databases">
        <title>Biodiversity and function of Thalassospira species in the particle-attached aromatic-hydrocarbon-degrading consortia from the surface seawater of the South China Sea.</title>
        <authorList>
            <person name="Dong C."/>
            <person name="Liu R."/>
            <person name="Shao Z."/>
        </authorList>
    </citation>
    <scope>NUCLEOTIDE SEQUENCE [LARGE SCALE GENOMIC DNA]</scope>
    <source>
        <strain evidence="1 2">CSC1P2</strain>
    </source>
</reference>
<organism evidence="1 2">
    <name type="scientific">Thalassospira marina</name>
    <dbReference type="NCBI Taxonomy" id="2048283"/>
    <lineage>
        <taxon>Bacteria</taxon>
        <taxon>Pseudomonadati</taxon>
        <taxon>Pseudomonadota</taxon>
        <taxon>Alphaproteobacteria</taxon>
        <taxon>Rhodospirillales</taxon>
        <taxon>Thalassospiraceae</taxon>
        <taxon>Thalassospira</taxon>
    </lineage>
</organism>
<dbReference type="Proteomes" id="UP000233597">
    <property type="component" value="Unassembled WGS sequence"/>
</dbReference>
<comment type="caution">
    <text evidence="1">The sequence shown here is derived from an EMBL/GenBank/DDBJ whole genome shotgun (WGS) entry which is preliminary data.</text>
</comment>
<dbReference type="Gene3D" id="2.60.120.200">
    <property type="match status" value="1"/>
</dbReference>
<dbReference type="AlphaFoldDB" id="A0A2N3KY54"/>
<dbReference type="SUPFAM" id="SSF49899">
    <property type="entry name" value="Concanavalin A-like lectins/glucanases"/>
    <property type="match status" value="1"/>
</dbReference>
<accession>A0A2N3KY54</accession>
<sequence length="925" mass="98558">MRKELSEMAFDPNLPNSQQQDLESVLGAIRGNENDLNDRIKAQENLSLAATKNEVVAARGSRNTVNDRLNQSLNANGDLKFDTLRSMMWPASNDVPAYVDTLTFTVNGNRTGTYLPGLLLRFTLGSVYAYADVSASSYAAGTDKTTITLRRAVLTAALSAVSIGVAALNREDINLPAINKLLASTANIVAVKVYDTRRDSDGGAWRKKCNHTSWYNETLNTATRGASREFPAIALIVAETDRLTIYDATQADLPMWMVFLRGGSNYLLELYNNLTAINVFNATLLIGKATNLYKINFVNDSAYRHNNTSTFTGPYRGVIADRHTVNSWIGGHSDYLLGTVNDVAVTVLPGTDIDRAGLPKPTIACATVSGVSIIHNNATVTNSGYSGEHSKCVFDQNGNLYASNLSGSAIIRVSTPAQYAQPSFGRTDIYSLVGTDPRLGSASSSVSLAAKGGELVIANDVVTFYRFDGAVPARNAVAYLTKDYTSGWMPGDIRLAALANSKTADRSVKGNDLTEVGVVSEELVATGAELKSYSGFSAENYLSLAYTEDFDFGVNDWSILFWLRDDNLAANATDDIFSLNNGAGKTIIARTLGGSGVVSLVTDDGGAGSDSATGVTQIREKGFAFCVMIRRGALTELWINARLDASRVLTQTGTLTDTDTALTIGTTNYPLLQGAISLFRMVSGAMAPAQISKIYEAEKPLFAAGAKCLLGGASNTVTALSYDAGTDALHVASDDGVSVFKGLQRTNYIDATINTSLTTDTIKAIDARTGVAMIGSAGEAVAMLPEHNIREDLGLAGAPITPPEITYSGVTVDATPTVIWSLSVAEGEELDITISVRAAEDTDIPGERASYSKRATVYRSVNEDVMLVGIDDLASDRESTGTMDCVIDVNTTTQCARIKVTGVSDKTIKWTGSAKLTGGARRWAV</sequence>
<gene>
    <name evidence="1" type="ORF">COO20_04680</name>
</gene>
<dbReference type="EMBL" id="NWTK01000002">
    <property type="protein sequence ID" value="PKR55468.1"/>
    <property type="molecule type" value="Genomic_DNA"/>
</dbReference>
<dbReference type="Pfam" id="PF13385">
    <property type="entry name" value="Laminin_G_3"/>
    <property type="match status" value="1"/>
</dbReference>
<proteinExistence type="predicted"/>
<protein>
    <submittedName>
        <fullName evidence="1">Uncharacterized protein</fullName>
    </submittedName>
</protein>
<dbReference type="OrthoDB" id="7877307at2"/>
<name>A0A2N3KY54_9PROT</name>